<evidence type="ECO:0000313" key="2">
    <source>
        <dbReference type="EMBL" id="MDT0646794.1"/>
    </source>
</evidence>
<dbReference type="InterPro" id="IPR029442">
    <property type="entry name" value="GyrI-like"/>
</dbReference>
<evidence type="ECO:0000259" key="1">
    <source>
        <dbReference type="SMART" id="SM00871"/>
    </source>
</evidence>
<name>A0ABU3CKC1_9FLAO</name>
<dbReference type="SUPFAM" id="SSF55961">
    <property type="entry name" value="Bet v1-like"/>
    <property type="match status" value="1"/>
</dbReference>
<protein>
    <submittedName>
        <fullName evidence="2">GyrI-like domain-containing protein</fullName>
    </submittedName>
</protein>
<dbReference type="Pfam" id="PF06445">
    <property type="entry name" value="GyrI-like"/>
    <property type="match status" value="1"/>
</dbReference>
<dbReference type="SUPFAM" id="SSF55136">
    <property type="entry name" value="Probable bacterial effector-binding domain"/>
    <property type="match status" value="1"/>
</dbReference>
<dbReference type="Proteomes" id="UP001245285">
    <property type="component" value="Unassembled WGS sequence"/>
</dbReference>
<accession>A0ABU3CKC1</accession>
<organism evidence="2 3">
    <name type="scientific">Autumnicola lenta</name>
    <dbReference type="NCBI Taxonomy" id="3075593"/>
    <lineage>
        <taxon>Bacteria</taxon>
        <taxon>Pseudomonadati</taxon>
        <taxon>Bacteroidota</taxon>
        <taxon>Flavobacteriia</taxon>
        <taxon>Flavobacteriales</taxon>
        <taxon>Flavobacteriaceae</taxon>
        <taxon>Autumnicola</taxon>
    </lineage>
</organism>
<reference evidence="2 3" key="1">
    <citation type="submission" date="2023-09" db="EMBL/GenBank/DDBJ databases">
        <authorList>
            <person name="Rey-Velasco X."/>
        </authorList>
    </citation>
    <scope>NUCLEOTIDE SEQUENCE [LARGE SCALE GENOMIC DNA]</scope>
    <source>
        <strain evidence="2 3">F260</strain>
    </source>
</reference>
<dbReference type="InterPro" id="IPR023393">
    <property type="entry name" value="START-like_dom_sf"/>
</dbReference>
<dbReference type="SMART" id="SM00871">
    <property type="entry name" value="AraC_E_bind"/>
    <property type="match status" value="1"/>
</dbReference>
<dbReference type="InterPro" id="IPR011256">
    <property type="entry name" value="Reg_factor_effector_dom_sf"/>
</dbReference>
<feature type="domain" description="AraC effector-binding" evidence="1">
    <location>
        <begin position="186"/>
        <end position="343"/>
    </location>
</feature>
<dbReference type="InterPro" id="IPR010499">
    <property type="entry name" value="AraC_E-bd"/>
</dbReference>
<dbReference type="Gene3D" id="3.30.530.20">
    <property type="match status" value="1"/>
</dbReference>
<sequence length="345" mass="39635">MKIIKYLLFLILILIIGSSIYIATKEGDYQLEEKRIIAAPQEMIFNEVNEFRNWEEWFAWLQSENNPIITYSEESSGEGAVLSWKSDEVGNGKITNTGVRPFSSINQDMEYTIPFGESTSEVYWNFEQTENGTQITWGVQGKHSFMEKLGFLLQTDDFSDIWRTRMQQSLDDLERITNEKMAEYSINVDGVTQHGGGYYMYSTTASKLSQVNDRMSTMIADISSYMEKNNIEKLGNPFVLYNEWNNGNTTAIFSAGYFTPSEIITPEESPVLTGFMPNQKVVKTTLKGSYDNLPEAWDRAHAYIQENNLVPLEESDSFEVYNIRPQDTRNPANWITTIYIPVQEP</sequence>
<comment type="caution">
    <text evidence="2">The sequence shown here is derived from an EMBL/GenBank/DDBJ whole genome shotgun (WGS) entry which is preliminary data.</text>
</comment>
<evidence type="ECO:0000313" key="3">
    <source>
        <dbReference type="Proteomes" id="UP001245285"/>
    </source>
</evidence>
<gene>
    <name evidence="2" type="ORF">RM545_08835</name>
</gene>
<proteinExistence type="predicted"/>
<keyword evidence="3" id="KW-1185">Reference proteome</keyword>
<dbReference type="EMBL" id="JAVRHO010000010">
    <property type="protein sequence ID" value="MDT0646794.1"/>
    <property type="molecule type" value="Genomic_DNA"/>
</dbReference>
<dbReference type="RefSeq" id="WP_311494959.1">
    <property type="nucleotide sequence ID" value="NZ_JAVRHO010000010.1"/>
</dbReference>
<dbReference type="CDD" id="cd07818">
    <property type="entry name" value="SRPBCC_1"/>
    <property type="match status" value="1"/>
</dbReference>
<dbReference type="Gene3D" id="3.20.80.10">
    <property type="entry name" value="Regulatory factor, effector binding domain"/>
    <property type="match status" value="1"/>
</dbReference>